<organism evidence="3 4">
    <name type="scientific">Rhizophagus irregularis</name>
    <dbReference type="NCBI Taxonomy" id="588596"/>
    <lineage>
        <taxon>Eukaryota</taxon>
        <taxon>Fungi</taxon>
        <taxon>Fungi incertae sedis</taxon>
        <taxon>Mucoromycota</taxon>
        <taxon>Glomeromycotina</taxon>
        <taxon>Glomeromycetes</taxon>
        <taxon>Glomerales</taxon>
        <taxon>Glomeraceae</taxon>
        <taxon>Rhizophagus</taxon>
    </lineage>
</organism>
<evidence type="ECO:0000313" key="4">
    <source>
        <dbReference type="Proteomes" id="UP000234323"/>
    </source>
</evidence>
<dbReference type="AlphaFoldDB" id="A0A2I1GSY5"/>
<keyword evidence="1" id="KW-0732">Signal</keyword>
<dbReference type="VEuPathDB" id="FungiDB:RhiirFUN_026143"/>
<evidence type="ECO:0000313" key="3">
    <source>
        <dbReference type="EMBL" id="PKY49763.1"/>
    </source>
</evidence>
<dbReference type="Proteomes" id="UP000234323">
    <property type="component" value="Unassembled WGS sequence"/>
</dbReference>
<feature type="domain" description="MD-2-related lipid-recognition" evidence="2">
    <location>
        <begin position="34"/>
        <end position="145"/>
    </location>
</feature>
<name>A0A2I1GSY5_9GLOM</name>
<accession>A0A2I1GSY5</accession>
<feature type="chain" id="PRO_5014143229" description="MD-2-related lipid-recognition domain-containing protein" evidence="1">
    <location>
        <begin position="21"/>
        <end position="150"/>
    </location>
</feature>
<protein>
    <recommendedName>
        <fullName evidence="2">MD-2-related lipid-recognition domain-containing protein</fullName>
    </recommendedName>
</protein>
<feature type="signal peptide" evidence="1">
    <location>
        <begin position="1"/>
        <end position="20"/>
    </location>
</feature>
<proteinExistence type="predicted"/>
<gene>
    <name evidence="3" type="ORF">RhiirA4_465879</name>
</gene>
<evidence type="ECO:0000256" key="1">
    <source>
        <dbReference type="SAM" id="SignalP"/>
    </source>
</evidence>
<reference evidence="3 4" key="1">
    <citation type="submission" date="2015-10" db="EMBL/GenBank/DDBJ databases">
        <title>Genome analyses suggest a sexual origin of heterokaryosis in a supposedly ancient asexual fungus.</title>
        <authorList>
            <person name="Ropars J."/>
            <person name="Sedzielewska K."/>
            <person name="Noel J."/>
            <person name="Charron P."/>
            <person name="Farinelli L."/>
            <person name="Marton T."/>
            <person name="Kruger M."/>
            <person name="Pelin A."/>
            <person name="Brachmann A."/>
            <person name="Corradi N."/>
        </authorList>
    </citation>
    <scope>NUCLEOTIDE SEQUENCE [LARGE SCALE GENOMIC DNA]</scope>
    <source>
        <strain evidence="3 4">A4</strain>
    </source>
</reference>
<dbReference type="VEuPathDB" id="FungiDB:FUN_001794"/>
<sequence length="150" mass="15446">MKQHLIFLVALLTTLSMVNAIPYYQLDKRATTFGPCFTGSPFPITVSLQPDPPVPGQNCIFTVTGTIDSGINPGAQIVVQGFDTAGNQIGDPIVTDICSIPGEDPCPATSFSITDTVTISASLSGTYSIAVSILSETGAVLGCSMGTVTG</sequence>
<dbReference type="VEuPathDB" id="FungiDB:RhiirA1_425395"/>
<dbReference type="Pfam" id="PF02221">
    <property type="entry name" value="E1_DerP2_DerF2"/>
    <property type="match status" value="1"/>
</dbReference>
<dbReference type="InterPro" id="IPR003172">
    <property type="entry name" value="ML_dom"/>
</dbReference>
<dbReference type="EMBL" id="LLXI01000781">
    <property type="protein sequence ID" value="PKY49763.1"/>
    <property type="molecule type" value="Genomic_DNA"/>
</dbReference>
<evidence type="ECO:0000259" key="2">
    <source>
        <dbReference type="Pfam" id="PF02221"/>
    </source>
</evidence>
<comment type="caution">
    <text evidence="3">The sequence shown here is derived from an EMBL/GenBank/DDBJ whole genome shotgun (WGS) entry which is preliminary data.</text>
</comment>
<keyword evidence="4" id="KW-1185">Reference proteome</keyword>